<protein>
    <recommendedName>
        <fullName evidence="2">HEAT repeat domain-containing protein</fullName>
    </recommendedName>
</protein>
<feature type="non-terminal residue" evidence="1">
    <location>
        <position position="154"/>
    </location>
</feature>
<dbReference type="InterPro" id="IPR011989">
    <property type="entry name" value="ARM-like"/>
</dbReference>
<dbReference type="Pfam" id="PF13646">
    <property type="entry name" value="HEAT_2"/>
    <property type="match status" value="1"/>
</dbReference>
<sequence length="154" mass="16320">MSRQHLSLAVLGLSLACASTEPAPQVAPFPAAPTIETPAYLEERALLLLLADQKTYEPFAVTRFLEAEPVLRKALTITLGRIGSPRSRPALETLIGDPVAEIRQEAAFALGLLGEVEAVASLRNAASDADPDTGRVAVEALAKLEVPLIQVIES</sequence>
<proteinExistence type="predicted"/>
<organism evidence="1">
    <name type="scientific">marine sediment metagenome</name>
    <dbReference type="NCBI Taxonomy" id="412755"/>
    <lineage>
        <taxon>unclassified sequences</taxon>
        <taxon>metagenomes</taxon>
        <taxon>ecological metagenomes</taxon>
    </lineage>
</organism>
<dbReference type="InterPro" id="IPR004155">
    <property type="entry name" value="PBS_lyase_HEAT"/>
</dbReference>
<dbReference type="InterPro" id="IPR016024">
    <property type="entry name" value="ARM-type_fold"/>
</dbReference>
<reference evidence="1" key="1">
    <citation type="journal article" date="2014" name="Front. Microbiol.">
        <title>High frequency of phylogenetically diverse reductive dehalogenase-homologous genes in deep subseafloor sedimentary metagenomes.</title>
        <authorList>
            <person name="Kawai M."/>
            <person name="Futagami T."/>
            <person name="Toyoda A."/>
            <person name="Takaki Y."/>
            <person name="Nishi S."/>
            <person name="Hori S."/>
            <person name="Arai W."/>
            <person name="Tsubouchi T."/>
            <person name="Morono Y."/>
            <person name="Uchiyama I."/>
            <person name="Ito T."/>
            <person name="Fujiyama A."/>
            <person name="Inagaki F."/>
            <person name="Takami H."/>
        </authorList>
    </citation>
    <scope>NUCLEOTIDE SEQUENCE</scope>
    <source>
        <strain evidence="1">Expedition CK06-06</strain>
    </source>
</reference>
<accession>X1E5D1</accession>
<evidence type="ECO:0000313" key="1">
    <source>
        <dbReference type="EMBL" id="GAH03878.1"/>
    </source>
</evidence>
<name>X1E5D1_9ZZZZ</name>
<dbReference type="PROSITE" id="PS51257">
    <property type="entry name" value="PROKAR_LIPOPROTEIN"/>
    <property type="match status" value="1"/>
</dbReference>
<gene>
    <name evidence="1" type="ORF">S01H4_42092</name>
</gene>
<evidence type="ECO:0008006" key="2">
    <source>
        <dbReference type="Google" id="ProtNLM"/>
    </source>
</evidence>
<dbReference type="Gene3D" id="1.25.10.10">
    <property type="entry name" value="Leucine-rich Repeat Variant"/>
    <property type="match status" value="1"/>
</dbReference>
<dbReference type="AlphaFoldDB" id="X1E5D1"/>
<dbReference type="SMART" id="SM00567">
    <property type="entry name" value="EZ_HEAT"/>
    <property type="match status" value="2"/>
</dbReference>
<comment type="caution">
    <text evidence="1">The sequence shown here is derived from an EMBL/GenBank/DDBJ whole genome shotgun (WGS) entry which is preliminary data.</text>
</comment>
<dbReference type="SUPFAM" id="SSF48371">
    <property type="entry name" value="ARM repeat"/>
    <property type="match status" value="1"/>
</dbReference>
<dbReference type="EMBL" id="BART01023082">
    <property type="protein sequence ID" value="GAH03878.1"/>
    <property type="molecule type" value="Genomic_DNA"/>
</dbReference>